<comment type="caution">
    <text evidence="1">The sequence shown here is derived from an EMBL/GenBank/DDBJ whole genome shotgun (WGS) entry which is preliminary data.</text>
</comment>
<dbReference type="AlphaFoldDB" id="A0A2N0RY06"/>
<name>A0A2N0RY06_9GLOM</name>
<evidence type="ECO:0000313" key="1">
    <source>
        <dbReference type="EMBL" id="PKC68168.1"/>
    </source>
</evidence>
<reference evidence="1 2" key="1">
    <citation type="submission" date="2017-10" db="EMBL/GenBank/DDBJ databases">
        <title>Extensive intraspecific genome diversity in a model arbuscular mycorrhizal fungus.</title>
        <authorList>
            <person name="Chen E.C.H."/>
            <person name="Morin E."/>
            <person name="Baudet D."/>
            <person name="Noel J."/>
            <person name="Ndikumana S."/>
            <person name="Charron P."/>
            <person name="St-Onge C."/>
            <person name="Giorgi J."/>
            <person name="Grigoriev I.V."/>
            <person name="Roux C."/>
            <person name="Martin F.M."/>
            <person name="Corradi N."/>
        </authorList>
    </citation>
    <scope>NUCLEOTIDE SEQUENCE [LARGE SCALE GENOMIC DNA]</scope>
    <source>
        <strain evidence="1 2">A1</strain>
    </source>
</reference>
<proteinExistence type="predicted"/>
<dbReference type="EMBL" id="LLXH01000349">
    <property type="protein sequence ID" value="PKC68168.1"/>
    <property type="molecule type" value="Genomic_DNA"/>
</dbReference>
<dbReference type="Proteomes" id="UP000232688">
    <property type="component" value="Unassembled WGS sequence"/>
</dbReference>
<dbReference type="VEuPathDB" id="FungiDB:RhiirFUN_000152"/>
<dbReference type="VEuPathDB" id="FungiDB:RhiirA1_393157"/>
<gene>
    <name evidence="1" type="ORF">RhiirA1_393157</name>
</gene>
<evidence type="ECO:0000313" key="2">
    <source>
        <dbReference type="Proteomes" id="UP000232688"/>
    </source>
</evidence>
<protein>
    <submittedName>
        <fullName evidence="1">Uncharacterized protein</fullName>
    </submittedName>
</protein>
<accession>A0A2N0RY06</accession>
<reference evidence="1 2" key="2">
    <citation type="submission" date="2017-10" db="EMBL/GenBank/DDBJ databases">
        <title>Genome analyses suggest a sexual origin of heterokaryosis in a supposedly ancient asexual fungus.</title>
        <authorList>
            <person name="Corradi N."/>
            <person name="Sedzielewska K."/>
            <person name="Noel J."/>
            <person name="Charron P."/>
            <person name="Farinelli L."/>
            <person name="Marton T."/>
            <person name="Kruger M."/>
            <person name="Pelin A."/>
            <person name="Brachmann A."/>
            <person name="Corradi N."/>
        </authorList>
    </citation>
    <scope>NUCLEOTIDE SEQUENCE [LARGE SCALE GENOMIC DNA]</scope>
    <source>
        <strain evidence="1 2">A1</strain>
    </source>
</reference>
<organism evidence="1 2">
    <name type="scientific">Rhizophagus irregularis</name>
    <dbReference type="NCBI Taxonomy" id="588596"/>
    <lineage>
        <taxon>Eukaryota</taxon>
        <taxon>Fungi</taxon>
        <taxon>Fungi incertae sedis</taxon>
        <taxon>Mucoromycota</taxon>
        <taxon>Glomeromycotina</taxon>
        <taxon>Glomeromycetes</taxon>
        <taxon>Glomerales</taxon>
        <taxon>Glomeraceae</taxon>
        <taxon>Rhizophagus</taxon>
    </lineage>
</organism>
<sequence>MRIIKCAASIGKNLGFDHYEAFFMDPRFRNAPLKKCALMRIIKCAASIGKNLGFDHYEAETLCDQIQKYINEQEPFDLDIGFAKDNPVNWWKYINTEPEPDVLPRIASSPILTFGA</sequence>